<comment type="caution">
    <text evidence="1">The sequence shown here is derived from an EMBL/GenBank/DDBJ whole genome shotgun (WGS) entry which is preliminary data.</text>
</comment>
<evidence type="ECO:0000313" key="2">
    <source>
        <dbReference type="Proteomes" id="UP000282759"/>
    </source>
</evidence>
<organism evidence="1 2">
    <name type="scientific">Mucilaginibacter limnophilus</name>
    <dbReference type="NCBI Taxonomy" id="1932778"/>
    <lineage>
        <taxon>Bacteria</taxon>
        <taxon>Pseudomonadati</taxon>
        <taxon>Bacteroidota</taxon>
        <taxon>Sphingobacteriia</taxon>
        <taxon>Sphingobacteriales</taxon>
        <taxon>Sphingobacteriaceae</taxon>
        <taxon>Mucilaginibacter</taxon>
    </lineage>
</organism>
<name>A0A3S2UPT5_9SPHI</name>
<reference evidence="1 2" key="1">
    <citation type="submission" date="2019-01" db="EMBL/GenBank/DDBJ databases">
        <authorList>
            <person name="Chen W.-M."/>
        </authorList>
    </citation>
    <scope>NUCLEOTIDE SEQUENCE [LARGE SCALE GENOMIC DNA]</scope>
    <source>
        <strain evidence="1 2">YBJ-36</strain>
    </source>
</reference>
<gene>
    <name evidence="1" type="ORF">EOD41_05580</name>
</gene>
<accession>A0A3S2UPT5</accession>
<protein>
    <submittedName>
        <fullName evidence="1">Uncharacterized protein</fullName>
    </submittedName>
</protein>
<dbReference type="EMBL" id="SACK01000002">
    <property type="protein sequence ID" value="RVU01434.1"/>
    <property type="molecule type" value="Genomic_DNA"/>
</dbReference>
<proteinExistence type="predicted"/>
<sequence length="69" mass="8256">MVKPSHDSQQKVIPYPTGILLVTIKIIFKRLSFQVLMACLKKILCQFAYYAATYQPNYFLLMRIWRWID</sequence>
<keyword evidence="2" id="KW-1185">Reference proteome</keyword>
<dbReference type="AlphaFoldDB" id="A0A3S2UPT5"/>
<dbReference type="RefSeq" id="WP_164849891.1">
    <property type="nucleotide sequence ID" value="NZ_SACK01000002.1"/>
</dbReference>
<dbReference type="Proteomes" id="UP000282759">
    <property type="component" value="Unassembled WGS sequence"/>
</dbReference>
<evidence type="ECO:0000313" key="1">
    <source>
        <dbReference type="EMBL" id="RVU01434.1"/>
    </source>
</evidence>